<dbReference type="Proteomes" id="UP000027135">
    <property type="component" value="Unassembled WGS sequence"/>
</dbReference>
<feature type="region of interest" description="Disordered" evidence="2">
    <location>
        <begin position="176"/>
        <end position="214"/>
    </location>
</feature>
<evidence type="ECO:0000256" key="2">
    <source>
        <dbReference type="SAM" id="MobiDB-lite"/>
    </source>
</evidence>
<comment type="similarity">
    <text evidence="1">Belongs to the CWF19 family.</text>
</comment>
<dbReference type="Pfam" id="PF04676">
    <property type="entry name" value="CwfJ_C_2"/>
    <property type="match status" value="1"/>
</dbReference>
<dbReference type="OrthoDB" id="2113965at2759"/>
<dbReference type="AlphaFoldDB" id="A0A067RBU6"/>
<dbReference type="FunCoup" id="A0A067RBU6">
    <property type="interactions" value="1721"/>
</dbReference>
<keyword evidence="6" id="KW-1185">Reference proteome</keyword>
<dbReference type="Pfam" id="PF04677">
    <property type="entry name" value="CwfJ_C_1"/>
    <property type="match status" value="1"/>
</dbReference>
<dbReference type="InterPro" id="IPR006767">
    <property type="entry name" value="Cwf19-like_C_dom-2"/>
</dbReference>
<feature type="region of interest" description="Disordered" evidence="2">
    <location>
        <begin position="96"/>
        <end position="115"/>
    </location>
</feature>
<dbReference type="eggNOG" id="KOG2477">
    <property type="taxonomic scope" value="Eukaryota"/>
</dbReference>
<dbReference type="InParanoid" id="A0A067RBU6"/>
<gene>
    <name evidence="5" type="ORF">L798_03137</name>
</gene>
<reference evidence="5 6" key="1">
    <citation type="journal article" date="2014" name="Nat. Commun.">
        <title>Molecular traces of alternative social organization in a termite genome.</title>
        <authorList>
            <person name="Terrapon N."/>
            <person name="Li C."/>
            <person name="Robertson H.M."/>
            <person name="Ji L."/>
            <person name="Meng X."/>
            <person name="Booth W."/>
            <person name="Chen Z."/>
            <person name="Childers C.P."/>
            <person name="Glastad K.M."/>
            <person name="Gokhale K."/>
            <person name="Gowin J."/>
            <person name="Gronenberg W."/>
            <person name="Hermansen R.A."/>
            <person name="Hu H."/>
            <person name="Hunt B.G."/>
            <person name="Huylmans A.K."/>
            <person name="Khalil S.M."/>
            <person name="Mitchell R.D."/>
            <person name="Munoz-Torres M.C."/>
            <person name="Mustard J.A."/>
            <person name="Pan H."/>
            <person name="Reese J.T."/>
            <person name="Scharf M.E."/>
            <person name="Sun F."/>
            <person name="Vogel H."/>
            <person name="Xiao J."/>
            <person name="Yang W."/>
            <person name="Yang Z."/>
            <person name="Yang Z."/>
            <person name="Zhou J."/>
            <person name="Zhu J."/>
            <person name="Brent C.S."/>
            <person name="Elsik C.G."/>
            <person name="Goodisman M.A."/>
            <person name="Liberles D.A."/>
            <person name="Roe R.M."/>
            <person name="Vargo E.L."/>
            <person name="Vilcinskas A."/>
            <person name="Wang J."/>
            <person name="Bornberg-Bauer E."/>
            <person name="Korb J."/>
            <person name="Zhang G."/>
            <person name="Liebig J."/>
        </authorList>
    </citation>
    <scope>NUCLEOTIDE SEQUENCE [LARGE SCALE GENOMIC DNA]</scope>
    <source>
        <tissue evidence="5">Whole organism</tissue>
    </source>
</reference>
<feature type="region of interest" description="Disordered" evidence="2">
    <location>
        <begin position="398"/>
        <end position="424"/>
    </location>
</feature>
<dbReference type="GO" id="GO:0071014">
    <property type="term" value="C:post-mRNA release spliceosomal complex"/>
    <property type="evidence" value="ECO:0007669"/>
    <property type="project" value="TreeGrafter"/>
</dbReference>
<protein>
    <submittedName>
        <fullName evidence="5">CWF19-like protein 2</fullName>
    </submittedName>
</protein>
<dbReference type="InterPro" id="IPR006768">
    <property type="entry name" value="Cwf19-like_C_dom-1"/>
</dbReference>
<organism evidence="5 6">
    <name type="scientific">Zootermopsis nevadensis</name>
    <name type="common">Dampwood termite</name>
    <dbReference type="NCBI Taxonomy" id="136037"/>
    <lineage>
        <taxon>Eukaryota</taxon>
        <taxon>Metazoa</taxon>
        <taxon>Ecdysozoa</taxon>
        <taxon>Arthropoda</taxon>
        <taxon>Hexapoda</taxon>
        <taxon>Insecta</taxon>
        <taxon>Pterygota</taxon>
        <taxon>Neoptera</taxon>
        <taxon>Polyneoptera</taxon>
        <taxon>Dictyoptera</taxon>
        <taxon>Blattodea</taxon>
        <taxon>Blattoidea</taxon>
        <taxon>Termitoidae</taxon>
        <taxon>Termopsidae</taxon>
        <taxon>Zootermopsis</taxon>
    </lineage>
</organism>
<dbReference type="STRING" id="136037.A0A067RBU6"/>
<feature type="compositionally biased region" description="Basic residues" evidence="2">
    <location>
        <begin position="284"/>
        <end position="295"/>
    </location>
</feature>
<feature type="domain" description="Cwf19-like protein C-terminal" evidence="3">
    <location>
        <begin position="744"/>
        <end position="838"/>
    </location>
</feature>
<feature type="compositionally biased region" description="Basic and acidic residues" evidence="2">
    <location>
        <begin position="102"/>
        <end position="115"/>
    </location>
</feature>
<accession>A0A067RBU6</accession>
<feature type="domain" description="Cwf19-like C-terminal" evidence="4">
    <location>
        <begin position="611"/>
        <end position="735"/>
    </location>
</feature>
<proteinExistence type="inferred from homology"/>
<evidence type="ECO:0000256" key="1">
    <source>
        <dbReference type="ARBA" id="ARBA00006795"/>
    </source>
</evidence>
<dbReference type="EMBL" id="KK852559">
    <property type="protein sequence ID" value="KDR21361.1"/>
    <property type="molecule type" value="Genomic_DNA"/>
</dbReference>
<dbReference type="PANTHER" id="PTHR12072:SF5">
    <property type="entry name" value="CWF19-LIKE PROTEIN 2"/>
    <property type="match status" value="1"/>
</dbReference>
<evidence type="ECO:0000259" key="4">
    <source>
        <dbReference type="Pfam" id="PF04677"/>
    </source>
</evidence>
<dbReference type="OMA" id="FMKCLTR"/>
<dbReference type="SUPFAM" id="SSF54197">
    <property type="entry name" value="HIT-like"/>
    <property type="match status" value="1"/>
</dbReference>
<feature type="compositionally biased region" description="Basic and acidic residues" evidence="2">
    <location>
        <begin position="257"/>
        <end position="283"/>
    </location>
</feature>
<dbReference type="InterPro" id="IPR036265">
    <property type="entry name" value="HIT-like_sf"/>
</dbReference>
<evidence type="ECO:0000313" key="5">
    <source>
        <dbReference type="EMBL" id="KDR21361.1"/>
    </source>
</evidence>
<feature type="region of interest" description="Disordered" evidence="2">
    <location>
        <begin position="136"/>
        <end position="161"/>
    </location>
</feature>
<dbReference type="Gene3D" id="3.30.428.10">
    <property type="entry name" value="HIT-like"/>
    <property type="match status" value="1"/>
</dbReference>
<feature type="compositionally biased region" description="Basic and acidic residues" evidence="2">
    <location>
        <begin position="191"/>
        <end position="203"/>
    </location>
</feature>
<feature type="compositionally biased region" description="Basic and acidic residues" evidence="2">
    <location>
        <begin position="304"/>
        <end position="337"/>
    </location>
</feature>
<sequence>MSYINFESSRVKEAERKQKMEEIDAVMKKVYAEFNLRKGQDERARLRGDDNWKLPSLLTSLSLQGSDDESEEDEWVEKFVVPDEPFVEKLFDKVTAGKSHSRQNEDKFCLKTDDSQEKQEEGKVLLERDEWMTLPGLFPSTSHKRLQLQSGRMSKAEEQRQEERYLLNTLGQSDRELNPYWKDGGTGLPYGRKDKEQLIKESEMSPAKSVGDRGVGWLRRALKRAEEQAADEGRSVEDVAAERWGSLQKLKTMLAEAEEKSRSHGRHELSRNECERNKLEDRKRKGTYHRDRTKRAVVGQSTKSCHEHEHDKSHTNSDSFQKSRTDDISDRKHDKQDSLSLGRRTLYAFQKPEEEIDVSGRQSTSYQDFSGLEVGGISVLNTCKSSVASGNWRKKISDNVKAPVNPSSSKESKRMRVQSSSSELEYEEEKSAEIAHILTDKEMNDLGAKLVKAEILGNETLAKELKKKLDAARIARARKVTGTVNTAGPEEVETVILTRTDSRGFVHPLQRAGQHVEPVGGRRRKQKMETHSDGKRVRYYADDDKYSLKDLFEREKLGTAEDQNKMFSKLAAKGVGHTDSEYDMDDIFAEQAQLKESDGKVQSRERGQAIREHKMIDKVLKNCNWCFDSKEMIKHLVVAIGNKVYVCLPPHQSLTEGHCLIVPMYHTSCGTQLDEDVWSEMQTFRKTLTSMFMEKLDLDVVFFETAVYLQKFPHMILECVPMPRETGDLAPIYFKKAILECETEWATNKKLVDLKGKNVRRAIPKGLPYFAVDFGLESGFAHVIEDEKMFPKNFAQEIIGGMLDLDHSLWRKQRRENFDMQRKKVLQFAEWWKTYDFTVKKEKYSSDSD</sequence>
<name>A0A067RBU6_ZOONE</name>
<dbReference type="GO" id="GO:0000398">
    <property type="term" value="P:mRNA splicing, via spliceosome"/>
    <property type="evidence" value="ECO:0007669"/>
    <property type="project" value="TreeGrafter"/>
</dbReference>
<dbReference type="PANTHER" id="PTHR12072">
    <property type="entry name" value="CWF19, CELL CYCLE CONTROL PROTEIN"/>
    <property type="match status" value="1"/>
</dbReference>
<feature type="region of interest" description="Disordered" evidence="2">
    <location>
        <begin position="254"/>
        <end position="339"/>
    </location>
</feature>
<evidence type="ECO:0000313" key="6">
    <source>
        <dbReference type="Proteomes" id="UP000027135"/>
    </source>
</evidence>
<dbReference type="InterPro" id="IPR040194">
    <property type="entry name" value="Cwf19-like"/>
</dbReference>
<evidence type="ECO:0000259" key="3">
    <source>
        <dbReference type="Pfam" id="PF04676"/>
    </source>
</evidence>